<dbReference type="AlphaFoldDB" id="A0A9D2LHW2"/>
<organism evidence="2 3">
    <name type="scientific">Candidatus Oscillibacter excrementigallinarum</name>
    <dbReference type="NCBI Taxonomy" id="2838716"/>
    <lineage>
        <taxon>Bacteria</taxon>
        <taxon>Bacillati</taxon>
        <taxon>Bacillota</taxon>
        <taxon>Clostridia</taxon>
        <taxon>Eubacteriales</taxon>
        <taxon>Oscillospiraceae</taxon>
        <taxon>Oscillibacter</taxon>
    </lineage>
</organism>
<sequence length="78" mass="8849">MNCPVCGKEMERGILYTELGRGLFFLPPGGKVGFWDTKRSVEQRGGIILDGPYHTNWVNRSSVHGYICRGCKKILIEY</sequence>
<proteinExistence type="predicted"/>
<evidence type="ECO:0000259" key="1">
    <source>
        <dbReference type="Pfam" id="PF20097"/>
    </source>
</evidence>
<protein>
    <recommendedName>
        <fullName evidence="1">DUF6487 domain-containing protein</fullName>
    </recommendedName>
</protein>
<feature type="domain" description="DUF6487" evidence="1">
    <location>
        <begin position="3"/>
        <end position="78"/>
    </location>
</feature>
<reference evidence="2" key="2">
    <citation type="submission" date="2021-04" db="EMBL/GenBank/DDBJ databases">
        <authorList>
            <person name="Gilroy R."/>
        </authorList>
    </citation>
    <scope>NUCLEOTIDE SEQUENCE</scope>
    <source>
        <strain evidence="2">ChiBcec18-1249</strain>
    </source>
</reference>
<gene>
    <name evidence="2" type="ORF">H9787_04390</name>
</gene>
<dbReference type="Pfam" id="PF20097">
    <property type="entry name" value="DUF6487"/>
    <property type="match status" value="1"/>
</dbReference>
<comment type="caution">
    <text evidence="2">The sequence shown here is derived from an EMBL/GenBank/DDBJ whole genome shotgun (WGS) entry which is preliminary data.</text>
</comment>
<evidence type="ECO:0000313" key="3">
    <source>
        <dbReference type="Proteomes" id="UP000823824"/>
    </source>
</evidence>
<accession>A0A9D2LHW2</accession>
<evidence type="ECO:0000313" key="2">
    <source>
        <dbReference type="EMBL" id="HJB12929.1"/>
    </source>
</evidence>
<dbReference type="EMBL" id="DWZJ01000032">
    <property type="protein sequence ID" value="HJB12929.1"/>
    <property type="molecule type" value="Genomic_DNA"/>
</dbReference>
<dbReference type="Proteomes" id="UP000823824">
    <property type="component" value="Unassembled WGS sequence"/>
</dbReference>
<name>A0A9D2LHW2_9FIRM</name>
<reference evidence="2" key="1">
    <citation type="journal article" date="2021" name="PeerJ">
        <title>Extensive microbial diversity within the chicken gut microbiome revealed by metagenomics and culture.</title>
        <authorList>
            <person name="Gilroy R."/>
            <person name="Ravi A."/>
            <person name="Getino M."/>
            <person name="Pursley I."/>
            <person name="Horton D.L."/>
            <person name="Alikhan N.F."/>
            <person name="Baker D."/>
            <person name="Gharbi K."/>
            <person name="Hall N."/>
            <person name="Watson M."/>
            <person name="Adriaenssens E.M."/>
            <person name="Foster-Nyarko E."/>
            <person name="Jarju S."/>
            <person name="Secka A."/>
            <person name="Antonio M."/>
            <person name="Oren A."/>
            <person name="Chaudhuri R.R."/>
            <person name="La Ragione R."/>
            <person name="Hildebrand F."/>
            <person name="Pallen M.J."/>
        </authorList>
    </citation>
    <scope>NUCLEOTIDE SEQUENCE</scope>
    <source>
        <strain evidence="2">ChiBcec18-1249</strain>
    </source>
</reference>
<dbReference type="InterPro" id="IPR045504">
    <property type="entry name" value="DUF6487"/>
</dbReference>